<evidence type="ECO:0000313" key="2">
    <source>
        <dbReference type="Proteomes" id="UP001489897"/>
    </source>
</evidence>
<proteinExistence type="predicted"/>
<keyword evidence="2" id="KW-1185">Reference proteome</keyword>
<gene>
    <name evidence="1" type="ORF">VSR73_01975</name>
</gene>
<organism evidence="1 2">
    <name type="scientific">Paraburkholderia ferrariae</name>
    <dbReference type="NCBI Taxonomy" id="386056"/>
    <lineage>
        <taxon>Bacteria</taxon>
        <taxon>Pseudomonadati</taxon>
        <taxon>Pseudomonadota</taxon>
        <taxon>Betaproteobacteria</taxon>
        <taxon>Burkholderiales</taxon>
        <taxon>Burkholderiaceae</taxon>
        <taxon>Paraburkholderia</taxon>
    </lineage>
</organism>
<evidence type="ECO:0000313" key="1">
    <source>
        <dbReference type="EMBL" id="MEM5419840.1"/>
    </source>
</evidence>
<protein>
    <submittedName>
        <fullName evidence="1">Uncharacterized protein</fullName>
    </submittedName>
</protein>
<name>A0ABU9RIG9_9BURK</name>
<accession>A0ABU9RIG9</accession>
<comment type="caution">
    <text evidence="1">The sequence shown here is derived from an EMBL/GenBank/DDBJ whole genome shotgun (WGS) entry which is preliminary data.</text>
</comment>
<sequence length="98" mass="10295">MDIEDLNPGEFADALAAGMRSAVTAFVEEAGRMPTDTELHTLAAFTRGMLAASIANPNGSVVDTTLERDADDPATARLTVLFDDGSKVRFPLALAAIN</sequence>
<dbReference type="Proteomes" id="UP001489897">
    <property type="component" value="Unassembled WGS sequence"/>
</dbReference>
<reference evidence="1 2" key="1">
    <citation type="submission" date="2024-01" db="EMBL/GenBank/DDBJ databases">
        <title>The diversity of rhizobia nodulating Mimosa spp. in eleven states of Brazil covering several biomes is determined by host plant, location, and edaphic factors.</title>
        <authorList>
            <person name="Rouws L."/>
            <person name="Barauna A."/>
            <person name="Beukes C."/>
            <person name="De Faria S.M."/>
            <person name="Gross E."/>
            <person name="Dos Reis Junior F.B."/>
            <person name="Simon M."/>
            <person name="Maluk M."/>
            <person name="Odee D.W."/>
            <person name="Kenicer G."/>
            <person name="Young J.P.W."/>
            <person name="Reis V.M."/>
            <person name="Zilli J."/>
            <person name="James E.K."/>
        </authorList>
    </citation>
    <scope>NUCLEOTIDE SEQUENCE [LARGE SCALE GENOMIC DNA]</scope>
    <source>
        <strain evidence="1 2">JPY167</strain>
    </source>
</reference>
<dbReference type="RefSeq" id="WP_342945639.1">
    <property type="nucleotide sequence ID" value="NZ_JAYMRV010000001.1"/>
</dbReference>
<dbReference type="EMBL" id="JAYMRV010000001">
    <property type="protein sequence ID" value="MEM5419840.1"/>
    <property type="molecule type" value="Genomic_DNA"/>
</dbReference>